<dbReference type="Proteomes" id="UP000294847">
    <property type="component" value="Chromosome 4"/>
</dbReference>
<evidence type="ECO:0000313" key="5">
    <source>
        <dbReference type="EMBL" id="QBZ61536.1"/>
    </source>
</evidence>
<dbReference type="Pfam" id="PF00808">
    <property type="entry name" value="CBFD_NFYB_HMF"/>
    <property type="match status" value="1"/>
</dbReference>
<reference evidence="5 6" key="1">
    <citation type="journal article" date="2019" name="Mol. Biol. Evol.">
        <title>Blast fungal genomes show frequent chromosomal changes, gene gains and losses, and effector gene turnover.</title>
        <authorList>
            <person name="Gomez Luciano L.B."/>
            <person name="Jason Tsai I."/>
            <person name="Chuma I."/>
            <person name="Tosa Y."/>
            <person name="Chen Y.H."/>
            <person name="Li J.Y."/>
            <person name="Li M.Y."/>
            <person name="Jade Lu M.Y."/>
            <person name="Nakayashiki H."/>
            <person name="Li W.H."/>
        </authorList>
    </citation>
    <scope>NUCLEOTIDE SEQUENCE [LARGE SCALE GENOMIC DNA]</scope>
    <source>
        <strain evidence="5">MZ5-1-6</strain>
    </source>
</reference>
<accession>A0A4P7NHZ6</accession>
<feature type="domain" description="Transcription factor CBF/NF-Y/archaeal histone" evidence="4">
    <location>
        <begin position="271"/>
        <end position="334"/>
    </location>
</feature>
<comment type="subcellular location">
    <subcellularLocation>
        <location evidence="1">Nucleus</location>
    </subcellularLocation>
</comment>
<dbReference type="InterPro" id="IPR009072">
    <property type="entry name" value="Histone-fold"/>
</dbReference>
<sequence length="390" mass="43135">MSYAPASPDLSSFYSGSADSHNAGHHHHHHHSSSSGFGFPVQVSSSNPRSRPLSPPHGLTLPGGPTSSVTTNYQANRVGEVHFSLHSNQQHHHHLHTPYHEHPYSLHTPISPQPNPSQAVHAQNHLHYIHSPFQTQKNIQSLQIVPPSNHNINTSQPGPSPIGLQYIPPYSAQQYKSEPDDAFCFSSVQEIPQRDLFPQQPHRRSYSQPHSDATRIKPEVKSEEQYGVHSPQNIRIKSETQPSYPLPEAMPPRRSAAAAQPSVIASPVKTRFPTARIKRIMQADEEVGKVAQQTPIAVGKALEMFMVALVSKSHDVAKDKGAKRVTAQHLKQVIESDDQWDFLREIVGRISETEEKAGRAGGRAKAESSSDEEVPEPKKKGRGGRKKKVT</sequence>
<feature type="region of interest" description="Disordered" evidence="3">
    <location>
        <begin position="17"/>
        <end position="71"/>
    </location>
</feature>
<organism evidence="5 6">
    <name type="scientific">Pyricularia oryzae</name>
    <name type="common">Rice blast fungus</name>
    <name type="synonym">Magnaporthe oryzae</name>
    <dbReference type="NCBI Taxonomy" id="318829"/>
    <lineage>
        <taxon>Eukaryota</taxon>
        <taxon>Fungi</taxon>
        <taxon>Dikarya</taxon>
        <taxon>Ascomycota</taxon>
        <taxon>Pezizomycotina</taxon>
        <taxon>Sordariomycetes</taxon>
        <taxon>Sordariomycetidae</taxon>
        <taxon>Magnaporthales</taxon>
        <taxon>Pyriculariaceae</taxon>
        <taxon>Pyricularia</taxon>
    </lineage>
</organism>
<dbReference type="EMBL" id="CP034207">
    <property type="protein sequence ID" value="QBZ61536.1"/>
    <property type="molecule type" value="Genomic_DNA"/>
</dbReference>
<dbReference type="PANTHER" id="PTHR10252">
    <property type="entry name" value="HISTONE-LIKE TRANSCRIPTION FACTOR CCAAT-RELATED"/>
    <property type="match status" value="1"/>
</dbReference>
<evidence type="ECO:0000256" key="1">
    <source>
        <dbReference type="ARBA" id="ARBA00004123"/>
    </source>
</evidence>
<feature type="compositionally biased region" description="Basic and acidic residues" evidence="3">
    <location>
        <begin position="212"/>
        <end position="226"/>
    </location>
</feature>
<feature type="compositionally biased region" description="Basic residues" evidence="3">
    <location>
        <begin position="379"/>
        <end position="390"/>
    </location>
</feature>
<feature type="compositionally biased region" description="Polar residues" evidence="3">
    <location>
        <begin position="230"/>
        <end position="243"/>
    </location>
</feature>
<evidence type="ECO:0000313" key="6">
    <source>
        <dbReference type="Proteomes" id="UP000294847"/>
    </source>
</evidence>
<dbReference type="AlphaFoldDB" id="A0A4P7NHZ6"/>
<dbReference type="SUPFAM" id="SSF47113">
    <property type="entry name" value="Histone-fold"/>
    <property type="match status" value="1"/>
</dbReference>
<dbReference type="InterPro" id="IPR003958">
    <property type="entry name" value="CBFA_NFYB_domain"/>
</dbReference>
<protein>
    <recommendedName>
        <fullName evidence="4">Transcription factor CBF/NF-Y/archaeal histone domain-containing protein</fullName>
    </recommendedName>
</protein>
<dbReference type="GO" id="GO:0046982">
    <property type="term" value="F:protein heterodimerization activity"/>
    <property type="evidence" value="ECO:0007669"/>
    <property type="project" value="InterPro"/>
</dbReference>
<gene>
    <name evidence="5" type="ORF">PoMZ_08486</name>
</gene>
<dbReference type="GO" id="GO:0016251">
    <property type="term" value="F:RNA polymerase II general transcription initiation factor activity"/>
    <property type="evidence" value="ECO:0007669"/>
    <property type="project" value="TreeGrafter"/>
</dbReference>
<evidence type="ECO:0000259" key="4">
    <source>
        <dbReference type="Pfam" id="PF00808"/>
    </source>
</evidence>
<dbReference type="GO" id="GO:0001046">
    <property type="term" value="F:core promoter sequence-specific DNA binding"/>
    <property type="evidence" value="ECO:0007669"/>
    <property type="project" value="TreeGrafter"/>
</dbReference>
<feature type="compositionally biased region" description="Basic and acidic residues" evidence="3">
    <location>
        <begin position="351"/>
        <end position="368"/>
    </location>
</feature>
<dbReference type="GO" id="GO:0017054">
    <property type="term" value="C:negative cofactor 2 complex"/>
    <property type="evidence" value="ECO:0007669"/>
    <property type="project" value="TreeGrafter"/>
</dbReference>
<feature type="compositionally biased region" description="Low complexity" evidence="3">
    <location>
        <begin position="252"/>
        <end position="262"/>
    </location>
</feature>
<keyword evidence="2" id="KW-0539">Nucleus</keyword>
<feature type="compositionally biased region" description="Low complexity" evidence="3">
    <location>
        <begin position="44"/>
        <end position="67"/>
    </location>
</feature>
<dbReference type="Gene3D" id="1.10.20.10">
    <property type="entry name" value="Histone, subunit A"/>
    <property type="match status" value="1"/>
</dbReference>
<name>A0A4P7NHZ6_PYROR</name>
<feature type="region of interest" description="Disordered" evidence="3">
    <location>
        <begin position="195"/>
        <end position="262"/>
    </location>
</feature>
<proteinExistence type="predicted"/>
<feature type="compositionally biased region" description="Basic residues" evidence="3">
    <location>
        <begin position="23"/>
        <end position="32"/>
    </location>
</feature>
<feature type="region of interest" description="Disordered" evidence="3">
    <location>
        <begin position="351"/>
        <end position="390"/>
    </location>
</feature>
<dbReference type="CDD" id="cd22906">
    <property type="entry name" value="HFD_DRAP1"/>
    <property type="match status" value="1"/>
</dbReference>
<evidence type="ECO:0000256" key="3">
    <source>
        <dbReference type="SAM" id="MobiDB-lite"/>
    </source>
</evidence>
<dbReference type="PANTHER" id="PTHR10252:SF5">
    <property type="entry name" value="DR1-ASSOCIATED COREPRESSOR"/>
    <property type="match status" value="1"/>
</dbReference>
<dbReference type="InterPro" id="IPR050568">
    <property type="entry name" value="Transcr_DNA_Rep_Reg"/>
</dbReference>
<evidence type="ECO:0000256" key="2">
    <source>
        <dbReference type="ARBA" id="ARBA00023242"/>
    </source>
</evidence>